<name>A0A1M4X152_9BACL</name>
<reference evidence="2 3" key="1">
    <citation type="submission" date="2016-11" db="EMBL/GenBank/DDBJ databases">
        <authorList>
            <person name="Jaros S."/>
            <person name="Januszkiewicz K."/>
            <person name="Wedrychowicz H."/>
        </authorList>
    </citation>
    <scope>NUCLEOTIDE SEQUENCE [LARGE SCALE GENOMIC DNA]</scope>
    <source>
        <strain evidence="2 3">DSM 44666</strain>
    </source>
</reference>
<dbReference type="EMBL" id="FQVL01000004">
    <property type="protein sequence ID" value="SHE87214.1"/>
    <property type="molecule type" value="Genomic_DNA"/>
</dbReference>
<dbReference type="Proteomes" id="UP000184476">
    <property type="component" value="Unassembled WGS sequence"/>
</dbReference>
<protein>
    <submittedName>
        <fullName evidence="2">Uncharacterized protein</fullName>
    </submittedName>
</protein>
<sequence>MVDVRPQGHCDGRPYPPVRARPRHFPRVDLQQVRLGGLLPRQPGRCAGGTGEDRRSNLHPDLWRRAQSDDQPLAEHLPGQADDGQRMLEWTGGEGTLARRSEVSEPRRQRMVEDQR</sequence>
<feature type="compositionally biased region" description="Basic and acidic residues" evidence="1">
    <location>
        <begin position="97"/>
        <end position="116"/>
    </location>
</feature>
<feature type="region of interest" description="Disordered" evidence="1">
    <location>
        <begin position="1"/>
        <end position="116"/>
    </location>
</feature>
<dbReference type="AlphaFoldDB" id="A0A1M4X152"/>
<evidence type="ECO:0000256" key="1">
    <source>
        <dbReference type="SAM" id="MobiDB-lite"/>
    </source>
</evidence>
<feature type="compositionally biased region" description="Basic and acidic residues" evidence="1">
    <location>
        <begin position="51"/>
        <end position="68"/>
    </location>
</feature>
<organism evidence="2 3">
    <name type="scientific">Seinonella peptonophila</name>
    <dbReference type="NCBI Taxonomy" id="112248"/>
    <lineage>
        <taxon>Bacteria</taxon>
        <taxon>Bacillati</taxon>
        <taxon>Bacillota</taxon>
        <taxon>Bacilli</taxon>
        <taxon>Bacillales</taxon>
        <taxon>Thermoactinomycetaceae</taxon>
        <taxon>Seinonella</taxon>
    </lineage>
</organism>
<keyword evidence="3" id="KW-1185">Reference proteome</keyword>
<gene>
    <name evidence="2" type="ORF">SAMN05444392_10471</name>
</gene>
<proteinExistence type="predicted"/>
<accession>A0A1M4X152</accession>
<feature type="compositionally biased region" description="Basic and acidic residues" evidence="1">
    <location>
        <begin position="1"/>
        <end position="12"/>
    </location>
</feature>
<evidence type="ECO:0000313" key="3">
    <source>
        <dbReference type="Proteomes" id="UP000184476"/>
    </source>
</evidence>
<evidence type="ECO:0000313" key="2">
    <source>
        <dbReference type="EMBL" id="SHE87214.1"/>
    </source>
</evidence>